<accession>I2NUL6</accession>
<protein>
    <submittedName>
        <fullName evidence="1">Uncharacterized protein</fullName>
    </submittedName>
</protein>
<dbReference type="EMBL" id="AJMT01000064">
    <property type="protein sequence ID" value="EIG29527.1"/>
    <property type="molecule type" value="Genomic_DNA"/>
</dbReference>
<dbReference type="AlphaFoldDB" id="I2NUL6"/>
<proteinExistence type="predicted"/>
<evidence type="ECO:0000313" key="2">
    <source>
        <dbReference type="Proteomes" id="UP000004473"/>
    </source>
</evidence>
<dbReference type="PATRIC" id="fig|1095748.3.peg.858"/>
<organism evidence="1 2">
    <name type="scientific">Neisseria sicca VK64</name>
    <dbReference type="NCBI Taxonomy" id="1095748"/>
    <lineage>
        <taxon>Bacteria</taxon>
        <taxon>Pseudomonadati</taxon>
        <taxon>Pseudomonadota</taxon>
        <taxon>Betaproteobacteria</taxon>
        <taxon>Neisseriales</taxon>
        <taxon>Neisseriaceae</taxon>
        <taxon>Neisseria</taxon>
    </lineage>
</organism>
<reference evidence="1 2" key="1">
    <citation type="submission" date="2012-04" db="EMBL/GenBank/DDBJ databases">
        <authorList>
            <person name="Harkins D.M."/>
            <person name="Madupu R."/>
            <person name="Durkin A.S."/>
            <person name="Torralba M."/>
            <person name="Methe B."/>
            <person name="Sutton G.G."/>
            <person name="Nelson K.E."/>
        </authorList>
    </citation>
    <scope>NUCLEOTIDE SEQUENCE [LARGE SCALE GENOMIC DNA]</scope>
    <source>
        <strain evidence="1 2">VK64</strain>
    </source>
</reference>
<sequence length="44" mass="4839">MSAVKVGGGRLKKISGFSDDLHLLTTNYRFFKTIGGTSSIYRNT</sequence>
<name>I2NUL6_NEISI</name>
<gene>
    <name evidence="1" type="ORF">HMPREF1051_1454</name>
</gene>
<dbReference type="Proteomes" id="UP000004473">
    <property type="component" value="Unassembled WGS sequence"/>
</dbReference>
<comment type="caution">
    <text evidence="1">The sequence shown here is derived from an EMBL/GenBank/DDBJ whole genome shotgun (WGS) entry which is preliminary data.</text>
</comment>
<evidence type="ECO:0000313" key="1">
    <source>
        <dbReference type="EMBL" id="EIG29527.1"/>
    </source>
</evidence>